<dbReference type="Proteomes" id="UP000471633">
    <property type="component" value="Unassembled WGS sequence"/>
</dbReference>
<dbReference type="RefSeq" id="XP_051067446.1">
    <property type="nucleotide sequence ID" value="XM_051214293.1"/>
</dbReference>
<reference evidence="3" key="4">
    <citation type="journal article" date="2022" name="PLoS Pathog.">
        <title>Chromosome-level genome of Schistosoma haematobium underpins genome-wide explorations of molecular variation.</title>
        <authorList>
            <person name="Stroehlein A.J."/>
            <person name="Korhonen P.K."/>
            <person name="Lee V.V."/>
            <person name="Ralph S.A."/>
            <person name="Mentink-Kane M."/>
            <person name="You H."/>
            <person name="McManus D.P."/>
            <person name="Tchuente L.T."/>
            <person name="Stothard J.R."/>
            <person name="Kaur P."/>
            <person name="Dudchenko O."/>
            <person name="Aiden E.L."/>
            <person name="Yang B."/>
            <person name="Yang H."/>
            <person name="Emery A.M."/>
            <person name="Webster B.L."/>
            <person name="Brindley P.J."/>
            <person name="Rollinson D."/>
            <person name="Chang B.C.H."/>
            <person name="Gasser R.B."/>
            <person name="Young N.D."/>
        </authorList>
    </citation>
    <scope>NUCLEOTIDE SEQUENCE</scope>
</reference>
<name>A0A922IR13_SCHHA</name>
<keyword evidence="2" id="KW-0812">Transmembrane</keyword>
<dbReference type="GeneID" id="24591102"/>
<dbReference type="CTD" id="24591102"/>
<protein>
    <submittedName>
        <fullName evidence="3">Uncharacterized protein</fullName>
    </submittedName>
</protein>
<dbReference type="EMBL" id="AMPZ03000004">
    <property type="protein sequence ID" value="KAH9584650.1"/>
    <property type="molecule type" value="Genomic_DNA"/>
</dbReference>
<comment type="caution">
    <text evidence="3">The sequence shown here is derived from an EMBL/GenBank/DDBJ whole genome shotgun (WGS) entry which is preliminary data.</text>
</comment>
<feature type="compositionally biased region" description="Polar residues" evidence="1">
    <location>
        <begin position="1864"/>
        <end position="1874"/>
    </location>
</feature>
<gene>
    <name evidence="3" type="ORF">MS3_00006174</name>
</gene>
<keyword evidence="2" id="KW-0472">Membrane</keyword>
<feature type="transmembrane region" description="Helical" evidence="2">
    <location>
        <begin position="935"/>
        <end position="958"/>
    </location>
</feature>
<keyword evidence="4" id="KW-1185">Reference proteome</keyword>
<keyword evidence="2" id="KW-1133">Transmembrane helix</keyword>
<feature type="transmembrane region" description="Helical" evidence="2">
    <location>
        <begin position="1655"/>
        <end position="1676"/>
    </location>
</feature>
<feature type="region of interest" description="Disordered" evidence="1">
    <location>
        <begin position="1864"/>
        <end position="1887"/>
    </location>
</feature>
<feature type="transmembrane region" description="Helical" evidence="2">
    <location>
        <begin position="1923"/>
        <end position="1945"/>
    </location>
</feature>
<proteinExistence type="predicted"/>
<feature type="transmembrane region" description="Helical" evidence="2">
    <location>
        <begin position="1024"/>
        <end position="1048"/>
    </location>
</feature>
<evidence type="ECO:0000313" key="3">
    <source>
        <dbReference type="EMBL" id="KAH9584650.1"/>
    </source>
</evidence>
<reference evidence="3" key="1">
    <citation type="journal article" date="2012" name="Nat. Genet.">
        <title>Whole-genome sequence of Schistosoma haematobium.</title>
        <authorList>
            <person name="Young N.D."/>
            <person name="Jex A.R."/>
            <person name="Li B."/>
            <person name="Liu S."/>
            <person name="Yang L."/>
            <person name="Xiong Z."/>
            <person name="Li Y."/>
            <person name="Cantacessi C."/>
            <person name="Hall R.S."/>
            <person name="Xu X."/>
            <person name="Chen F."/>
            <person name="Wu X."/>
            <person name="Zerlotini A."/>
            <person name="Oliveira G."/>
            <person name="Hofmann A."/>
            <person name="Zhang G."/>
            <person name="Fang X."/>
            <person name="Kang Y."/>
            <person name="Campbell B.E."/>
            <person name="Loukas A."/>
            <person name="Ranganathan S."/>
            <person name="Rollinson D."/>
            <person name="Rinaldi G."/>
            <person name="Brindley P.J."/>
            <person name="Yang H."/>
            <person name="Wang J."/>
            <person name="Wang J."/>
            <person name="Gasser R.B."/>
        </authorList>
    </citation>
    <scope>NUCLEOTIDE SEQUENCE</scope>
</reference>
<reference evidence="3" key="2">
    <citation type="journal article" date="2019" name="Gigascience">
        <title>High-quality Schistosoma haematobium genome achieved by single-molecule and long-range sequencing.</title>
        <authorList>
            <person name="Stroehlein A.J."/>
            <person name="Korhonen P.K."/>
            <person name="Chong T.M."/>
            <person name="Lim Y.L."/>
            <person name="Chan K.G."/>
            <person name="Webster B."/>
            <person name="Rollinson D."/>
            <person name="Brindley P.J."/>
            <person name="Gasser R.B."/>
            <person name="Young N.D."/>
        </authorList>
    </citation>
    <scope>NUCLEOTIDE SEQUENCE</scope>
</reference>
<sequence>MYKIQCNNNLKFLNNTNKRDKNNPSEINNIMDNSQVNLIHYENDRNWILWRNSTLLLLILCTGIFISIDIYTISDRKYSLNWNNYGIDESSVIIKRTIKNIIEKDKDSSTVDFMNDQSIHWNINDDDDNKMNETLIRSHYSNPYRLKNYMNSITKTCLNMESIDWNMMLWRDKGNFYNEQHIRLVNINAKGAHLFSEDLNQLKNQMSYKKEVTQQFDNLSFLLAYPSGISVHINVKNIRLLPEYEDVEHLASDNGIVMDPSRKSNMQHWRKPLETIIKTACRYPLPKQYYLAMHPYLDRHTTARRYICQPNNVNSRLCPANYPSGYIFYDRSINGQCTQNKASYLPPQLNSFYCTINSPLVNKLFQENIIESQSYLKDMHCDTQRRICQTCLKQSCFNSKTEVFSETNLKKVQNNLLSNHGEVETNHDFNEEIFYGNLLRVNTIEQNIRQANDPDCCGIKCYSNPSCLDYFGSRCEMFTSRHSNATEICLQGKTLKFTLNPEFDFTNGTYICHVRHRPPKTIYTIETWLTLEIQTLPKLVWSSPRLKYNIQLMNNGKPSRRKSNKVNYHIQTLEQRFLKHGILLLWSENIYLEHMTSLPIWDDAIVHRSVDKEISLFQLKFLKDFGTEPPPLQRHKEEKYIVVQFSKPFQYSTSNWGNQTCQINISHIHRAQPIYAENTKVSIETTSIPQRTTSNAFLYTFKNSQKRTTIEIKSHINHSLLYTAACLNGLTFTQSIPNEFNDKINNPSDGKYSTEQIGRLYPEIQVSTQRLETNCDLNSTWRVTITGSTTTHKSTYIHLKLYTESLKSLSNLKKTNSLIPIDPQHILYEKDLILLNDQFDFITNYSNKKKEISFQIQLNIEYIQFPIVSTHLFQSVLLIIHIKDCFTDYLLSTLLNAQNNIPLSKSINTYHNNTIMLKESLPNHIDSLSADKMHLPFVITCLIIGLSYIILLTIYTILKICQGSNKFHTDNLIHNSTNYMSNNEAQQKRYSSFSAYSTTLLNNYHRTSSQSQLARLTCPQKVCIMIYLCFRVFYTFLFTISVGLSFILSIETDATVEFTSAVYNNHFITMNSFNNYNGNIGSRLILPSMMNTMTLTTDIGNRWRGAKVWVLEAARMEDFSQTELLRQTQKGTSQISDCGKHYEDHSKQLSRYMMYIGKKLISWFSQTSTNNEVFNHNDINENSMNYHSDNKILYEDSISQIEHEMYNINSNNKSTLQWTSNGVNIQIPTIEQETWNHLERTSWLPYLDTVDDYLRKTRDDLDTKVIDYWAPYDQLLANLLTNPWLAPAYRALNTSWLQERRISFMDRTYFGLVSSDFYSEDENQSSNDLTALNGARETQSLMLANFIGVPQPAHARLAGTRIWNSFRNLVPGLPSKFYYKLEPSSLSSSYSSSVLNKDVEFRRKPKLYHDHRQMLSSEHWYHIPSGQLDLDEKLNVDSFTDLNAQFYPFATTVTKRNGNPSTIDSNSYFLTLTQVRLLLLLLDAIIILSRCFQTFEFMHNIWFGDIKLINANHLIHDLNDNSQIMIDSFDHSMHHHSQQTQQIHSTYNSNYHYQPQLQIRSPRHIQLSIGSTPFLHPASCSSNLHESNHHSISNEFHRSIGTNHNEAVIANQPIRVSEYERKSSTGIKITQNNPQTLNFDNGTGRFTACYCCLDAHYLLVITGIGLLFIGLVLIWATDRHVRPGWLLAKTGVLARSRALEDCRQRTNAILKTIQPNHINMDLIRSAKINAAKEAYWINQLTNRLEHVQTQIQLQFITELCLLQKGLVNHYYVLDQHAVRIHVPEITDTNSTFSACELIGPNFQFTEQALLILSNWKLDPLTNKQIKHTLKTPVCQFSPVVPATYAESHLSRLLRMTSLNEQSHQMSTKKTNEQITSNNNQTESNSQVDGNQLDFNYEQLTTSIGSLSTLINAIYRLLLTSLTVMMAMGGLLVCLHMISILGRIIIRIPVRKIYYTTIYPPCISVNNPSCSPTVCQSRSQHS</sequence>
<feature type="transmembrane region" description="Helical" evidence="2">
    <location>
        <begin position="55"/>
        <end position="74"/>
    </location>
</feature>
<evidence type="ECO:0000313" key="4">
    <source>
        <dbReference type="Proteomes" id="UP000471633"/>
    </source>
</evidence>
<feature type="compositionally biased region" description="Low complexity" evidence="1">
    <location>
        <begin position="1875"/>
        <end position="1886"/>
    </location>
</feature>
<reference evidence="3" key="3">
    <citation type="submission" date="2021-06" db="EMBL/GenBank/DDBJ databases">
        <title>Chromosome-level genome assembly for S. haematobium.</title>
        <authorList>
            <person name="Stroehlein A.J."/>
        </authorList>
    </citation>
    <scope>NUCLEOTIDE SEQUENCE</scope>
</reference>
<organism evidence="3 4">
    <name type="scientific">Schistosoma haematobium</name>
    <name type="common">Blood fluke</name>
    <dbReference type="NCBI Taxonomy" id="6185"/>
    <lineage>
        <taxon>Eukaryota</taxon>
        <taxon>Metazoa</taxon>
        <taxon>Spiralia</taxon>
        <taxon>Lophotrochozoa</taxon>
        <taxon>Platyhelminthes</taxon>
        <taxon>Trematoda</taxon>
        <taxon>Digenea</taxon>
        <taxon>Strigeidida</taxon>
        <taxon>Schistosomatoidea</taxon>
        <taxon>Schistosomatidae</taxon>
        <taxon>Schistosoma</taxon>
    </lineage>
</organism>
<accession>A0A922IR13</accession>
<evidence type="ECO:0000256" key="1">
    <source>
        <dbReference type="SAM" id="MobiDB-lite"/>
    </source>
</evidence>
<dbReference type="KEGG" id="shx:MS3_00006174"/>
<evidence type="ECO:0000256" key="2">
    <source>
        <dbReference type="SAM" id="Phobius"/>
    </source>
</evidence>